<comment type="caution">
    <text evidence="12">Lacks conserved residue(s) required for the propagation of feature annotation.</text>
</comment>
<dbReference type="CDD" id="cd01174">
    <property type="entry name" value="ribokinase"/>
    <property type="match status" value="1"/>
</dbReference>
<keyword evidence="10 12" id="KW-0630">Potassium</keyword>
<comment type="function">
    <text evidence="12">Catalyzes the phosphorylation of ribose at O-5 in a reaction requiring ATP and magnesium. The resulting D-ribose-5-phosphate can then be used either for sythesis of nucleotides, histidine, and tryptophan, or as a component of the pentose phosphate pathway.</text>
</comment>
<comment type="similarity">
    <text evidence="12">Belongs to the carbohydrate kinase PfkB family. Ribokinase subfamily.</text>
</comment>
<dbReference type="HAMAP" id="MF_01987">
    <property type="entry name" value="Ribokinase"/>
    <property type="match status" value="1"/>
</dbReference>
<dbReference type="SUPFAM" id="SSF53613">
    <property type="entry name" value="Ribokinase-like"/>
    <property type="match status" value="1"/>
</dbReference>
<evidence type="ECO:0000256" key="3">
    <source>
        <dbReference type="ARBA" id="ARBA00016943"/>
    </source>
</evidence>
<dbReference type="InterPro" id="IPR029056">
    <property type="entry name" value="Ribokinase-like"/>
</dbReference>
<comment type="pathway">
    <text evidence="12">Carbohydrate metabolism; D-ribose degradation; D-ribose 5-phosphate from beta-D-ribopyranose: step 2/2.</text>
</comment>
<accession>A0ABQ1MIY4</accession>
<feature type="binding site" evidence="12">
    <location>
        <position position="292"/>
    </location>
    <ligand>
        <name>K(+)</name>
        <dbReference type="ChEBI" id="CHEBI:29103"/>
    </ligand>
</feature>
<feature type="binding site" evidence="12">
    <location>
        <position position="262"/>
    </location>
    <ligand>
        <name>substrate</name>
    </ligand>
</feature>
<evidence type="ECO:0000256" key="11">
    <source>
        <dbReference type="ARBA" id="ARBA00023277"/>
    </source>
</evidence>
<keyword evidence="12" id="KW-0963">Cytoplasm</keyword>
<feature type="binding site" evidence="12">
    <location>
        <begin position="261"/>
        <end position="262"/>
    </location>
    <ligand>
        <name>ATP</name>
        <dbReference type="ChEBI" id="CHEBI:30616"/>
    </ligand>
</feature>
<feature type="binding site" evidence="12">
    <location>
        <begin position="43"/>
        <end position="47"/>
    </location>
    <ligand>
        <name>substrate</name>
    </ligand>
</feature>
<gene>
    <name evidence="12 14" type="primary">rbsK</name>
    <name evidence="14" type="ORF">GCM10007207_28280</name>
</gene>
<feature type="binding site" evidence="12">
    <location>
        <begin position="230"/>
        <end position="235"/>
    </location>
    <ligand>
        <name>ATP</name>
        <dbReference type="ChEBI" id="CHEBI:30616"/>
    </ligand>
</feature>
<evidence type="ECO:0000256" key="7">
    <source>
        <dbReference type="ARBA" id="ARBA00022777"/>
    </source>
</evidence>
<keyword evidence="11 12" id="KW-0119">Carbohydrate metabolism</keyword>
<dbReference type="NCBIfam" id="TIGR02152">
    <property type="entry name" value="D_ribokin_bact"/>
    <property type="match status" value="1"/>
</dbReference>
<feature type="domain" description="Carbohydrate kinase PfkB" evidence="13">
    <location>
        <begin position="7"/>
        <end position="304"/>
    </location>
</feature>
<dbReference type="InterPro" id="IPR002139">
    <property type="entry name" value="Ribo/fructo_kinase"/>
</dbReference>
<evidence type="ECO:0000256" key="6">
    <source>
        <dbReference type="ARBA" id="ARBA00022741"/>
    </source>
</evidence>
<feature type="binding site" evidence="12">
    <location>
        <position position="194"/>
    </location>
    <ligand>
        <name>ATP</name>
        <dbReference type="ChEBI" id="CHEBI:30616"/>
    </ligand>
</feature>
<feature type="binding site" evidence="12">
    <location>
        <begin position="15"/>
        <end position="17"/>
    </location>
    <ligand>
        <name>substrate</name>
    </ligand>
</feature>
<evidence type="ECO:0000256" key="5">
    <source>
        <dbReference type="ARBA" id="ARBA00022723"/>
    </source>
</evidence>
<evidence type="ECO:0000256" key="9">
    <source>
        <dbReference type="ARBA" id="ARBA00022842"/>
    </source>
</evidence>
<dbReference type="Gene3D" id="3.40.1190.20">
    <property type="match status" value="1"/>
</dbReference>
<comment type="subunit">
    <text evidence="12">Homodimer.</text>
</comment>
<keyword evidence="6 12" id="KW-0547">Nucleotide-binding</keyword>
<evidence type="ECO:0000313" key="15">
    <source>
        <dbReference type="Proteomes" id="UP000637769"/>
    </source>
</evidence>
<dbReference type="EMBL" id="BMCH01000009">
    <property type="protein sequence ID" value="GGC41299.1"/>
    <property type="molecule type" value="Genomic_DNA"/>
</dbReference>
<dbReference type="PANTHER" id="PTHR10584:SF166">
    <property type="entry name" value="RIBOKINASE"/>
    <property type="match status" value="1"/>
</dbReference>
<keyword evidence="7 12" id="KW-0418">Kinase</keyword>
<comment type="similarity">
    <text evidence="1">Belongs to the carbohydrate kinase pfkB family.</text>
</comment>
<protein>
    <recommendedName>
        <fullName evidence="3 12">Ribokinase</fullName>
        <shortName evidence="12">RK</shortName>
        <ecNumber evidence="2 12">2.7.1.15</ecNumber>
    </recommendedName>
</protein>
<comment type="catalytic activity">
    <reaction evidence="12">
        <text>D-ribose + ATP = D-ribose 5-phosphate + ADP + H(+)</text>
        <dbReference type="Rhea" id="RHEA:13697"/>
        <dbReference type="ChEBI" id="CHEBI:15378"/>
        <dbReference type="ChEBI" id="CHEBI:30616"/>
        <dbReference type="ChEBI" id="CHEBI:47013"/>
        <dbReference type="ChEBI" id="CHEBI:78346"/>
        <dbReference type="ChEBI" id="CHEBI:456216"/>
        <dbReference type="EC" id="2.7.1.15"/>
    </reaction>
</comment>
<organism evidence="14 15">
    <name type="scientific">Asaia siamensis</name>
    <dbReference type="NCBI Taxonomy" id="110479"/>
    <lineage>
        <taxon>Bacteria</taxon>
        <taxon>Pseudomonadati</taxon>
        <taxon>Pseudomonadota</taxon>
        <taxon>Alphaproteobacteria</taxon>
        <taxon>Acetobacterales</taxon>
        <taxon>Acetobacteraceae</taxon>
        <taxon>Asaia</taxon>
    </lineage>
</organism>
<feature type="binding site" evidence="12">
    <location>
        <position position="297"/>
    </location>
    <ligand>
        <name>K(+)</name>
        <dbReference type="ChEBI" id="CHEBI:29103"/>
    </ligand>
</feature>
<dbReference type="InterPro" id="IPR011611">
    <property type="entry name" value="PfkB_dom"/>
</dbReference>
<feature type="binding site" evidence="12">
    <location>
        <position position="256"/>
    </location>
    <ligand>
        <name>K(+)</name>
        <dbReference type="ChEBI" id="CHEBI:29103"/>
    </ligand>
</feature>
<sequence>MSDRPSHILSFGSVNIDITARAERIPHPGETVHAASYATGLGGKGANQAAAAARLGQGCGLRVYMAGRTGTDQFGTLARTLLTPFGVDLSALREDKAHPTGVALITVDAKAENIITVAGGANMALDLGDVETHRPLIQTASALLLQLEIPLDITIAAAEEARRAGTLVILDPAPAPEAGLPEALWNALDIVTPNETETRLLTGIYPETEKEAAKAALKLQELGATHALVKMGARGVYYRSGSEEGFVPPYRVRAIDTVAAGDCFNGGLATALTLGKPFAEAVRYAAASGALATTRLGAAESAPEWQEVVSLVTTGSISDHG</sequence>
<comment type="activity regulation">
    <text evidence="12">Activated by a monovalent cation that binds near, but not in, the active site. The most likely occupant of the site in vivo is potassium. Ion binding induces a conformational change that may alter substrate affinity.</text>
</comment>
<dbReference type="EC" id="2.7.1.15" evidence="2 12"/>
<dbReference type="InterPro" id="IPR002173">
    <property type="entry name" value="Carboh/pur_kinase_PfkB_CS"/>
</dbReference>
<feature type="binding site" evidence="12">
    <location>
        <position position="258"/>
    </location>
    <ligand>
        <name>K(+)</name>
        <dbReference type="ChEBI" id="CHEBI:29103"/>
    </ligand>
</feature>
<dbReference type="Pfam" id="PF00294">
    <property type="entry name" value="PfkB"/>
    <property type="match status" value="1"/>
</dbReference>
<keyword evidence="5 12" id="KW-0479">Metal-binding</keyword>
<keyword evidence="15" id="KW-1185">Reference proteome</keyword>
<feature type="binding site" evidence="12">
    <location>
        <position position="295"/>
    </location>
    <ligand>
        <name>K(+)</name>
        <dbReference type="ChEBI" id="CHEBI:29103"/>
    </ligand>
</feature>
<feature type="binding site" evidence="12">
    <location>
        <position position="148"/>
    </location>
    <ligand>
        <name>substrate</name>
    </ligand>
</feature>
<evidence type="ECO:0000256" key="2">
    <source>
        <dbReference type="ARBA" id="ARBA00012035"/>
    </source>
</evidence>
<dbReference type="Proteomes" id="UP000637769">
    <property type="component" value="Unassembled WGS sequence"/>
</dbReference>
<keyword evidence="4 12" id="KW-0808">Transferase</keyword>
<comment type="cofactor">
    <cofactor evidence="12">
        <name>Mg(2+)</name>
        <dbReference type="ChEBI" id="CHEBI:18420"/>
    </cofactor>
    <text evidence="12">Requires a divalent cation, most likely magnesium in vivo, as an electrophilic catalyst to aid phosphoryl group transfer. It is the chelate of the metal and the nucleotide that is the actual substrate.</text>
</comment>
<dbReference type="InterPro" id="IPR011877">
    <property type="entry name" value="Ribokinase"/>
</dbReference>
<name>A0ABQ1MIY4_9PROT</name>
<evidence type="ECO:0000256" key="4">
    <source>
        <dbReference type="ARBA" id="ARBA00022679"/>
    </source>
</evidence>
<feature type="active site" description="Proton acceptor" evidence="12">
    <location>
        <position position="262"/>
    </location>
</feature>
<dbReference type="PRINTS" id="PR00990">
    <property type="entry name" value="RIBOKINASE"/>
</dbReference>
<reference evidence="15" key="1">
    <citation type="journal article" date="2019" name="Int. J. Syst. Evol. Microbiol.">
        <title>The Global Catalogue of Microorganisms (GCM) 10K type strain sequencing project: providing services to taxonomists for standard genome sequencing and annotation.</title>
        <authorList>
            <consortium name="The Broad Institute Genomics Platform"/>
            <consortium name="The Broad Institute Genome Sequencing Center for Infectious Disease"/>
            <person name="Wu L."/>
            <person name="Ma J."/>
        </authorList>
    </citation>
    <scope>NUCLEOTIDE SEQUENCE [LARGE SCALE GENOMIC DNA]</scope>
    <source>
        <strain evidence="15">CCM 7132</strain>
    </source>
</reference>
<proteinExistence type="inferred from homology"/>
<feature type="binding site" evidence="12">
    <location>
        <position position="301"/>
    </location>
    <ligand>
        <name>K(+)</name>
        <dbReference type="ChEBI" id="CHEBI:29103"/>
    </ligand>
</feature>
<comment type="caution">
    <text evidence="14">The sequence shown here is derived from an EMBL/GenBank/DDBJ whole genome shotgun (WGS) entry which is preliminary data.</text>
</comment>
<evidence type="ECO:0000259" key="13">
    <source>
        <dbReference type="Pfam" id="PF00294"/>
    </source>
</evidence>
<dbReference type="RefSeq" id="WP_188427477.1">
    <property type="nucleotide sequence ID" value="NZ_BMCH01000009.1"/>
</dbReference>
<dbReference type="PROSITE" id="PS00584">
    <property type="entry name" value="PFKB_KINASES_2"/>
    <property type="match status" value="1"/>
</dbReference>
<comment type="subcellular location">
    <subcellularLocation>
        <location evidence="12">Cytoplasm</location>
    </subcellularLocation>
</comment>
<keyword evidence="9 12" id="KW-0460">Magnesium</keyword>
<dbReference type="PANTHER" id="PTHR10584">
    <property type="entry name" value="SUGAR KINASE"/>
    <property type="match status" value="1"/>
</dbReference>
<evidence type="ECO:0000256" key="10">
    <source>
        <dbReference type="ARBA" id="ARBA00022958"/>
    </source>
</evidence>
<keyword evidence="8 12" id="KW-0067">ATP-binding</keyword>
<evidence type="ECO:0000256" key="1">
    <source>
        <dbReference type="ARBA" id="ARBA00005380"/>
    </source>
</evidence>
<evidence type="ECO:0000256" key="12">
    <source>
        <dbReference type="HAMAP-Rule" id="MF_01987"/>
    </source>
</evidence>
<evidence type="ECO:0000313" key="14">
    <source>
        <dbReference type="EMBL" id="GGC41299.1"/>
    </source>
</evidence>
<evidence type="ECO:0000256" key="8">
    <source>
        <dbReference type="ARBA" id="ARBA00022840"/>
    </source>
</evidence>